<organism evidence="2">
    <name type="scientific">Cupriavidus necator</name>
    <name type="common">Alcaligenes eutrophus</name>
    <name type="synonym">Ralstonia eutropha</name>
    <dbReference type="NCBI Taxonomy" id="106590"/>
    <lineage>
        <taxon>Bacteria</taxon>
        <taxon>Pseudomonadati</taxon>
        <taxon>Pseudomonadota</taxon>
        <taxon>Betaproteobacteria</taxon>
        <taxon>Burkholderiales</taxon>
        <taxon>Burkholderiaceae</taxon>
        <taxon>Cupriavidus</taxon>
    </lineage>
</organism>
<feature type="compositionally biased region" description="Low complexity" evidence="1">
    <location>
        <begin position="427"/>
        <end position="448"/>
    </location>
</feature>
<dbReference type="AlphaFoldDB" id="A0A1K0IIG2"/>
<feature type="region of interest" description="Disordered" evidence="1">
    <location>
        <begin position="426"/>
        <end position="455"/>
    </location>
</feature>
<evidence type="ECO:0000313" key="2">
    <source>
        <dbReference type="EMBL" id="SCU77220.1"/>
    </source>
</evidence>
<accession>A0A1K0IIG2</accession>
<gene>
    <name evidence="2" type="ORF">CNECB9_3740030</name>
</gene>
<sequence>MRTRLDPGFRQVVEHGACVQRADRHAGIGRDAALALQHQVAQAAHAQEGREIARHRLAAAMFGQFIVQAGDQLVDGHVVAPRQLFQHFPEQALQPDAGGHAMQAQRARLALVRRRIGADKDFTHGCSRAGGAAGGHVHGSPQGGGPCLSRVGRRVRKALMYDPRAQHGKELRQPGRMRGPGRGSDEVAVGMGLVNGNIGIGAAGQLYLGRAGRVGGAGLAFEHACRGQQLGAVADRGDRLVRLGEVAHDLQHARVQAQVFRGAAAGDDQCVVTGGGDLGKGRVEGEVVAALFGVGLVALEVMDGGGAGVARLLVRAGRMHGVADHLQCLERHHGFVVFGVVAHQHQNLLCHRGLLYGYGCPAGAGRSSPAPWLANRAGRAIVLAAPVARVVTGYRAGCHRCRDPLRPYLTGAPRCTPTVSGPLWQIPSSSPPSSATSPATCASASAPCRTGPCRA</sequence>
<reference evidence="2" key="1">
    <citation type="submission" date="2016-09" db="EMBL/GenBank/DDBJ databases">
        <authorList>
            <person name="Capua I."/>
            <person name="De Benedictis P."/>
            <person name="Joannis T."/>
            <person name="Lombin L.H."/>
            <person name="Cattoli G."/>
        </authorList>
    </citation>
    <scope>NUCLEOTIDE SEQUENCE</scope>
    <source>
        <strain evidence="2">B9</strain>
    </source>
</reference>
<name>A0A1K0IIG2_CUPNE</name>
<evidence type="ECO:0000256" key="1">
    <source>
        <dbReference type="SAM" id="MobiDB-lite"/>
    </source>
</evidence>
<protein>
    <submittedName>
        <fullName evidence="2">Uncharacterized protein</fullName>
    </submittedName>
</protein>
<dbReference type="EMBL" id="FMSH01000306">
    <property type="protein sequence ID" value="SCU77220.1"/>
    <property type="molecule type" value="Genomic_DNA"/>
</dbReference>
<proteinExistence type="predicted"/>